<evidence type="ECO:0000313" key="2">
    <source>
        <dbReference type="Proteomes" id="UP000076532"/>
    </source>
</evidence>
<accession>A0A167TT09</accession>
<dbReference type="Proteomes" id="UP000076532">
    <property type="component" value="Unassembled WGS sequence"/>
</dbReference>
<protein>
    <submittedName>
        <fullName evidence="1">Uncharacterized protein</fullName>
    </submittedName>
</protein>
<dbReference type="OrthoDB" id="3246510at2759"/>
<keyword evidence="2" id="KW-1185">Reference proteome</keyword>
<dbReference type="STRING" id="436010.A0A167TT09"/>
<organism evidence="1 2">
    <name type="scientific">Athelia psychrophila</name>
    <dbReference type="NCBI Taxonomy" id="1759441"/>
    <lineage>
        <taxon>Eukaryota</taxon>
        <taxon>Fungi</taxon>
        <taxon>Dikarya</taxon>
        <taxon>Basidiomycota</taxon>
        <taxon>Agaricomycotina</taxon>
        <taxon>Agaricomycetes</taxon>
        <taxon>Agaricomycetidae</taxon>
        <taxon>Atheliales</taxon>
        <taxon>Atheliaceae</taxon>
        <taxon>Athelia</taxon>
    </lineage>
</organism>
<sequence length="155" mass="17469">MAELQHEYEQSQEIVKMLREKLVAMGGELIDSRARVRELNADCMKDKQGFKESGKQLLASSQQMTATPLHLRTEQQESLDTLVCAVEAEGKLNAVQKQIADILLLLDEQSKKLEILGDVEHDNTDLQSYLREKEIEVNSLNSKLNSLNSKVSSLN</sequence>
<gene>
    <name evidence="1" type="ORF">FIBSPDRAFT_969183</name>
</gene>
<dbReference type="AlphaFoldDB" id="A0A167TT09"/>
<reference evidence="1 2" key="1">
    <citation type="journal article" date="2016" name="Mol. Biol. Evol.">
        <title>Comparative Genomics of Early-Diverging Mushroom-Forming Fungi Provides Insights into the Origins of Lignocellulose Decay Capabilities.</title>
        <authorList>
            <person name="Nagy L.G."/>
            <person name="Riley R."/>
            <person name="Tritt A."/>
            <person name="Adam C."/>
            <person name="Daum C."/>
            <person name="Floudas D."/>
            <person name="Sun H."/>
            <person name="Yadav J.S."/>
            <person name="Pangilinan J."/>
            <person name="Larsson K.H."/>
            <person name="Matsuura K."/>
            <person name="Barry K."/>
            <person name="Labutti K."/>
            <person name="Kuo R."/>
            <person name="Ohm R.A."/>
            <person name="Bhattacharya S.S."/>
            <person name="Shirouzu T."/>
            <person name="Yoshinaga Y."/>
            <person name="Martin F.M."/>
            <person name="Grigoriev I.V."/>
            <person name="Hibbett D.S."/>
        </authorList>
    </citation>
    <scope>NUCLEOTIDE SEQUENCE [LARGE SCALE GENOMIC DNA]</scope>
    <source>
        <strain evidence="1 2">CBS 109695</strain>
    </source>
</reference>
<dbReference type="EMBL" id="KV418122">
    <property type="protein sequence ID" value="KZP03250.1"/>
    <property type="molecule type" value="Genomic_DNA"/>
</dbReference>
<proteinExistence type="predicted"/>
<evidence type="ECO:0000313" key="1">
    <source>
        <dbReference type="EMBL" id="KZP03250.1"/>
    </source>
</evidence>
<name>A0A167TT09_9AGAM</name>